<evidence type="ECO:0000256" key="7">
    <source>
        <dbReference type="SAM" id="MobiDB-lite"/>
    </source>
</evidence>
<evidence type="ECO:0000256" key="3">
    <source>
        <dbReference type="ARBA" id="ARBA00022448"/>
    </source>
</evidence>
<gene>
    <name evidence="12" type="ORF">B0A48_12805</name>
</gene>
<dbReference type="InterPro" id="IPR045122">
    <property type="entry name" value="Csc1-like"/>
</dbReference>
<dbReference type="Pfam" id="PF02714">
    <property type="entry name" value="RSN1_7TM"/>
    <property type="match status" value="1"/>
</dbReference>
<dbReference type="GO" id="GO:0005886">
    <property type="term" value="C:plasma membrane"/>
    <property type="evidence" value="ECO:0007669"/>
    <property type="project" value="TreeGrafter"/>
</dbReference>
<comment type="caution">
    <text evidence="12">The sequence shown here is derived from an EMBL/GenBank/DDBJ whole genome shotgun (WGS) entry which is preliminary data.</text>
</comment>
<feature type="compositionally biased region" description="Basic and acidic residues" evidence="7">
    <location>
        <begin position="878"/>
        <end position="898"/>
    </location>
</feature>
<evidence type="ECO:0000313" key="13">
    <source>
        <dbReference type="Proteomes" id="UP000192596"/>
    </source>
</evidence>
<reference evidence="13" key="1">
    <citation type="submission" date="2017-03" db="EMBL/GenBank/DDBJ databases">
        <title>Genomes of endolithic fungi from Antarctica.</title>
        <authorList>
            <person name="Coleine C."/>
            <person name="Masonjones S."/>
            <person name="Stajich J.E."/>
        </authorList>
    </citation>
    <scope>NUCLEOTIDE SEQUENCE [LARGE SCALE GENOMIC DNA]</scope>
    <source>
        <strain evidence="13">CCFEE 5527</strain>
    </source>
</reference>
<feature type="region of interest" description="Disordered" evidence="7">
    <location>
        <begin position="859"/>
        <end position="995"/>
    </location>
</feature>
<accession>A0A1V8SQV9</accession>
<dbReference type="EMBL" id="NAJO01000031">
    <property type="protein sequence ID" value="OQO01252.1"/>
    <property type="molecule type" value="Genomic_DNA"/>
</dbReference>
<comment type="similarity">
    <text evidence="2">Belongs to the CSC1 (TC 1.A.17) family.</text>
</comment>
<feature type="compositionally biased region" description="Low complexity" evidence="7">
    <location>
        <begin position="974"/>
        <end position="985"/>
    </location>
</feature>
<dbReference type="GO" id="GO:0005227">
    <property type="term" value="F:calcium-activated cation channel activity"/>
    <property type="evidence" value="ECO:0007669"/>
    <property type="project" value="InterPro"/>
</dbReference>
<dbReference type="PANTHER" id="PTHR13018:SF149">
    <property type="entry name" value="DOMAIN PROTEIN, PUTATIVE (AFU_ORTHOLOGUE AFUA_3G11660)-RELATED"/>
    <property type="match status" value="1"/>
</dbReference>
<dbReference type="InParanoid" id="A0A1V8SQV9"/>
<feature type="domain" description="CSC1/OSCA1-like cytosolic" evidence="11">
    <location>
        <begin position="224"/>
        <end position="390"/>
    </location>
</feature>
<dbReference type="OrthoDB" id="2150324at2759"/>
<feature type="transmembrane region" description="Helical" evidence="8">
    <location>
        <begin position="39"/>
        <end position="60"/>
    </location>
</feature>
<evidence type="ECO:0000256" key="4">
    <source>
        <dbReference type="ARBA" id="ARBA00022692"/>
    </source>
</evidence>
<evidence type="ECO:0000256" key="2">
    <source>
        <dbReference type="ARBA" id="ARBA00007779"/>
    </source>
</evidence>
<dbReference type="Pfam" id="PF14703">
    <property type="entry name" value="PHM7_cyt"/>
    <property type="match status" value="1"/>
</dbReference>
<evidence type="ECO:0000259" key="9">
    <source>
        <dbReference type="Pfam" id="PF02714"/>
    </source>
</evidence>
<evidence type="ECO:0000259" key="10">
    <source>
        <dbReference type="Pfam" id="PF13967"/>
    </source>
</evidence>
<evidence type="ECO:0000256" key="1">
    <source>
        <dbReference type="ARBA" id="ARBA00004141"/>
    </source>
</evidence>
<dbReference type="InterPro" id="IPR027815">
    <property type="entry name" value="CSC1/OSCA1-like_cyt"/>
</dbReference>
<proteinExistence type="inferred from homology"/>
<sequence>MAAAFWARQNNGGGGKSGTDELLNLLANPYGGTLSTNSFFASLGTSLGATAVIALLFCFLRPYNNVVYAPRAKHADSKHAPPAISKGIFGWIPPLMRTKEQDMVDKVGLDAAIFMRFTRMCRNMFVVLSIVGCGVLIPVYLLSANKYTPQRKRQDNYSTGQGVSFFYKLTPQNMYFSKSFWALVVVAYVFDIVVCYFLYHNYVAVLRLRRAYLDSPDYQRSLHARTLLLTDIPNDYRTDDGVVRLTDEIRATDSVPRAAIARNVKELPELVEEHEDAVRKLEKYLAKYLKNPDKLPAQRPMCKASSKDQTYSKGQKVDAIEYLTSRIKNLEVEIKGVRETIDKRNALSYGFASYDQISEAHGAAYLSRKTGPHGSIVRLAPRPNDLVWKNLKMAKKDRNWQNFINNLWVAVLTLFWTAPNVFIAVFLANLANLGKVWPAFNQSLLDHPKWWAVVQGVAAPAVTNIFYYYLPAIFRKLCVSSGDVTKTSRERHVMHKLYTFFVVNNLIIFSIFAALWGFVVNVINANKEKNEGVWEAITHGKFFLSVITTLCQISPYWIGWLLQRNLGAAVDISQVVNLAWGSISRKWFSPTPRELIELSAPQPFDYAGYYNYFCYYATVALAFATIQPLVLPVVLFYFFLDSWLKKYLLLYVFITKYESGGMFWRTIFNRMLVAAFLGNVVVALVVVAFGSVGINWAMLASLGPLPFLLAAFKWYCARKFDDQIHYYQTGNAIKDREEHAGAEHKTRKSDRVGVRFGHPVLYKPLMTPMVSAKSQHLLKQIYSGRTSVEDSRTVGGYSDVYLDAMDSNAPGKASGKNPAPFELVDENQMDFEHYKNRPEFRDEAGGDGELYGRAADLIRPGTPSTIMTGVTRTGTMDTYDRSRSTSRHDRNRSDDSDSTRVAPMGGTDYPRGYHQTPNMREQSPAGSDFGDGFAGRGRPGLGHAPSREGLVGGAARMGMSPPPKMPGGYGNLRSETTTPGEESTSYDYFRRGRGL</sequence>
<keyword evidence="5 8" id="KW-1133">Transmembrane helix</keyword>
<feature type="transmembrane region" description="Helical" evidence="8">
    <location>
        <begin position="671"/>
        <end position="690"/>
    </location>
</feature>
<feature type="transmembrane region" description="Helical" evidence="8">
    <location>
        <begin position="450"/>
        <end position="470"/>
    </location>
</feature>
<feature type="transmembrane region" description="Helical" evidence="8">
    <location>
        <begin position="497"/>
        <end position="519"/>
    </location>
</feature>
<dbReference type="Proteomes" id="UP000192596">
    <property type="component" value="Unassembled WGS sequence"/>
</dbReference>
<feature type="compositionally biased region" description="Polar residues" evidence="7">
    <location>
        <begin position="915"/>
        <end position="925"/>
    </location>
</feature>
<feature type="transmembrane region" description="Helical" evidence="8">
    <location>
        <begin position="180"/>
        <end position="199"/>
    </location>
</feature>
<keyword evidence="3" id="KW-0813">Transport</keyword>
<keyword evidence="13" id="KW-1185">Reference proteome</keyword>
<dbReference type="InterPro" id="IPR032880">
    <property type="entry name" value="CSC1/OSCA1-like_N"/>
</dbReference>
<evidence type="ECO:0000259" key="11">
    <source>
        <dbReference type="Pfam" id="PF14703"/>
    </source>
</evidence>
<feature type="transmembrane region" description="Helical" evidence="8">
    <location>
        <begin position="403"/>
        <end position="430"/>
    </location>
</feature>
<evidence type="ECO:0000256" key="6">
    <source>
        <dbReference type="ARBA" id="ARBA00023136"/>
    </source>
</evidence>
<name>A0A1V8SQV9_9PEZI</name>
<protein>
    <recommendedName>
        <fullName evidence="14">CSC1/OSCA1-like 7TM region domain-containing protein</fullName>
    </recommendedName>
</protein>
<dbReference type="PANTHER" id="PTHR13018">
    <property type="entry name" value="PROBABLE MEMBRANE PROTEIN DUF221-RELATED"/>
    <property type="match status" value="1"/>
</dbReference>
<dbReference type="AlphaFoldDB" id="A0A1V8SQV9"/>
<evidence type="ECO:0008006" key="14">
    <source>
        <dbReference type="Google" id="ProtNLM"/>
    </source>
</evidence>
<dbReference type="Pfam" id="PF13967">
    <property type="entry name" value="RSN1_TM"/>
    <property type="match status" value="1"/>
</dbReference>
<organism evidence="12 13">
    <name type="scientific">Cryoendolithus antarcticus</name>
    <dbReference type="NCBI Taxonomy" id="1507870"/>
    <lineage>
        <taxon>Eukaryota</taxon>
        <taxon>Fungi</taxon>
        <taxon>Dikarya</taxon>
        <taxon>Ascomycota</taxon>
        <taxon>Pezizomycotina</taxon>
        <taxon>Dothideomycetes</taxon>
        <taxon>Dothideomycetidae</taxon>
        <taxon>Cladosporiales</taxon>
        <taxon>Cladosporiaceae</taxon>
        <taxon>Cryoendolithus</taxon>
    </lineage>
</organism>
<evidence type="ECO:0000313" key="12">
    <source>
        <dbReference type="EMBL" id="OQO01252.1"/>
    </source>
</evidence>
<feature type="compositionally biased region" description="Polar residues" evidence="7">
    <location>
        <begin position="862"/>
        <end position="876"/>
    </location>
</feature>
<feature type="transmembrane region" description="Helical" evidence="8">
    <location>
        <begin position="615"/>
        <end position="640"/>
    </location>
</feature>
<feature type="transmembrane region" description="Helical" evidence="8">
    <location>
        <begin position="124"/>
        <end position="143"/>
    </location>
</feature>
<comment type="subcellular location">
    <subcellularLocation>
        <location evidence="1">Membrane</location>
        <topology evidence="1">Multi-pass membrane protein</topology>
    </subcellularLocation>
</comment>
<feature type="domain" description="CSC1/OSCA1-like N-terminal transmembrane" evidence="10">
    <location>
        <begin position="38"/>
        <end position="200"/>
    </location>
</feature>
<feature type="domain" description="CSC1/OSCA1-like 7TM region" evidence="9">
    <location>
        <begin position="402"/>
        <end position="685"/>
    </location>
</feature>
<dbReference type="InterPro" id="IPR003864">
    <property type="entry name" value="CSC1/OSCA1-like_7TM"/>
</dbReference>
<keyword evidence="6 8" id="KW-0472">Membrane</keyword>
<evidence type="ECO:0000256" key="5">
    <source>
        <dbReference type="ARBA" id="ARBA00022989"/>
    </source>
</evidence>
<keyword evidence="4 8" id="KW-0812">Transmembrane</keyword>
<evidence type="ECO:0000256" key="8">
    <source>
        <dbReference type="SAM" id="Phobius"/>
    </source>
</evidence>